<feature type="compositionally biased region" description="Low complexity" evidence="1">
    <location>
        <begin position="22"/>
        <end position="35"/>
    </location>
</feature>
<evidence type="ECO:0000313" key="3">
    <source>
        <dbReference type="Proteomes" id="UP000501690"/>
    </source>
</evidence>
<dbReference type="EMBL" id="CP039353">
    <property type="protein sequence ID" value="QCE06170.1"/>
    <property type="molecule type" value="Genomic_DNA"/>
</dbReference>
<organism evidence="2 3">
    <name type="scientific">Vigna unguiculata</name>
    <name type="common">Cowpea</name>
    <dbReference type="NCBI Taxonomy" id="3917"/>
    <lineage>
        <taxon>Eukaryota</taxon>
        <taxon>Viridiplantae</taxon>
        <taxon>Streptophyta</taxon>
        <taxon>Embryophyta</taxon>
        <taxon>Tracheophyta</taxon>
        <taxon>Spermatophyta</taxon>
        <taxon>Magnoliopsida</taxon>
        <taxon>eudicotyledons</taxon>
        <taxon>Gunneridae</taxon>
        <taxon>Pentapetalae</taxon>
        <taxon>rosids</taxon>
        <taxon>fabids</taxon>
        <taxon>Fabales</taxon>
        <taxon>Fabaceae</taxon>
        <taxon>Papilionoideae</taxon>
        <taxon>50 kb inversion clade</taxon>
        <taxon>NPAAA clade</taxon>
        <taxon>indigoferoid/millettioid clade</taxon>
        <taxon>Phaseoleae</taxon>
        <taxon>Vigna</taxon>
    </lineage>
</organism>
<dbReference type="Proteomes" id="UP000501690">
    <property type="component" value="Linkage Group LG9"/>
</dbReference>
<evidence type="ECO:0000313" key="2">
    <source>
        <dbReference type="EMBL" id="QCE06170.1"/>
    </source>
</evidence>
<accession>A0A4D6MXE0</accession>
<sequence length="102" mass="11291">MVVAVTVKLVQASLSRLGEVGRGSPRPSRASGRLGDSLNFEQASVSPRRGESRLSENVRRLLFQIRELSPRRRGLAWTRLLSLCDRLSENAFSLGFFLSFGG</sequence>
<feature type="region of interest" description="Disordered" evidence="1">
    <location>
        <begin position="18"/>
        <end position="37"/>
    </location>
</feature>
<proteinExistence type="predicted"/>
<keyword evidence="3" id="KW-1185">Reference proteome</keyword>
<reference evidence="2 3" key="1">
    <citation type="submission" date="2019-04" db="EMBL/GenBank/DDBJ databases">
        <title>An improved genome assembly and genetic linkage map for asparagus bean, Vigna unguiculata ssp. sesquipedialis.</title>
        <authorList>
            <person name="Xia Q."/>
            <person name="Zhang R."/>
            <person name="Dong Y."/>
        </authorList>
    </citation>
    <scope>NUCLEOTIDE SEQUENCE [LARGE SCALE GENOMIC DNA]</scope>
    <source>
        <tissue evidence="2">Leaf</tissue>
    </source>
</reference>
<name>A0A4D6MXE0_VIGUN</name>
<evidence type="ECO:0000256" key="1">
    <source>
        <dbReference type="SAM" id="MobiDB-lite"/>
    </source>
</evidence>
<gene>
    <name evidence="2" type="ORF">DEO72_LG9g1181</name>
</gene>
<protein>
    <submittedName>
        <fullName evidence="2">Uncharacterized protein</fullName>
    </submittedName>
</protein>
<dbReference type="AlphaFoldDB" id="A0A4D6MXE0"/>